<dbReference type="Proteomes" id="UP000319516">
    <property type="component" value="Unassembled WGS sequence"/>
</dbReference>
<sequence>MPSTWVDVPAEDAARRYGIRLGGLATVHEVSTRSRDTSGDGPWPIIVSRRHGTEPSVLTLHFATVDHDDLRPDGDALGTAPSYILLDQESLTGLRALLARWRAELAAPRRDTSGLHQLNEQDLAARGWATQDPGGELRTLVLQPEGAVAEDSNASLLTFSVAPPFPAHWVSLGCDRLESPDTPAYPSPRPSAVSPLQVDGHDLPVLDGLLAEQAAHLRSPRG</sequence>
<gene>
    <name evidence="1" type="ORF">FB467_3028</name>
</gene>
<dbReference type="AlphaFoldDB" id="A0A542YUV8"/>
<accession>A0A542YUV8</accession>
<comment type="caution">
    <text evidence="1">The sequence shown here is derived from an EMBL/GenBank/DDBJ whole genome shotgun (WGS) entry which is preliminary data.</text>
</comment>
<dbReference type="RefSeq" id="WP_141785814.1">
    <property type="nucleotide sequence ID" value="NZ_BAAAIK010000001.1"/>
</dbReference>
<keyword evidence="2" id="KW-1185">Reference proteome</keyword>
<evidence type="ECO:0000313" key="2">
    <source>
        <dbReference type="Proteomes" id="UP000319516"/>
    </source>
</evidence>
<dbReference type="EMBL" id="VFOP01000001">
    <property type="protein sequence ID" value="TQL51861.1"/>
    <property type="molecule type" value="Genomic_DNA"/>
</dbReference>
<reference evidence="1 2" key="1">
    <citation type="submission" date="2019-06" db="EMBL/GenBank/DDBJ databases">
        <title>Sequencing the genomes of 1000 actinobacteria strains.</title>
        <authorList>
            <person name="Klenk H.-P."/>
        </authorList>
    </citation>
    <scope>NUCLEOTIDE SEQUENCE [LARGE SCALE GENOMIC DNA]</scope>
    <source>
        <strain evidence="1 2">DSM 12335</strain>
    </source>
</reference>
<protein>
    <submittedName>
        <fullName evidence="1">Uncharacterized protein</fullName>
    </submittedName>
</protein>
<proteinExistence type="predicted"/>
<evidence type="ECO:0000313" key="1">
    <source>
        <dbReference type="EMBL" id="TQL51861.1"/>
    </source>
</evidence>
<name>A0A542YUV8_9MICO</name>
<organism evidence="1 2">
    <name type="scientific">Ornithinicoccus hortensis</name>
    <dbReference type="NCBI Taxonomy" id="82346"/>
    <lineage>
        <taxon>Bacteria</taxon>
        <taxon>Bacillati</taxon>
        <taxon>Actinomycetota</taxon>
        <taxon>Actinomycetes</taxon>
        <taxon>Micrococcales</taxon>
        <taxon>Intrasporangiaceae</taxon>
        <taxon>Ornithinicoccus</taxon>
    </lineage>
</organism>